<dbReference type="KEGG" id="apak:AP3564_00080"/>
<proteinExistence type="predicted"/>
<dbReference type="InterPro" id="IPR045536">
    <property type="entry name" value="DUF6431"/>
</dbReference>
<feature type="domain" description="DUF6431" evidence="1">
    <location>
        <begin position="29"/>
        <end position="98"/>
    </location>
</feature>
<evidence type="ECO:0000313" key="4">
    <source>
        <dbReference type="EMBL" id="ASS92193.1"/>
    </source>
</evidence>
<accession>A0A223E2H7</accession>
<dbReference type="EMBL" id="CP017703">
    <property type="protein sequence ID" value="ASS92193.1"/>
    <property type="molecule type" value="Genomic_DNA"/>
</dbReference>
<reference evidence="3 5" key="1">
    <citation type="submission" date="2016-10" db="EMBL/GenBank/DDBJ databases">
        <title>The whole genome sequencing and assembly of Aeribacillus pallidus KCTC3564 strain.</title>
        <authorList>
            <person name="Lee Y.-J."/>
            <person name="Park M.-K."/>
            <person name="Yi H."/>
            <person name="Bahn Y.-S."/>
            <person name="Kim J.F."/>
            <person name="Lee D.-W."/>
        </authorList>
    </citation>
    <scope>NUCLEOTIDE SEQUENCE [LARGE SCALE GENOMIC DNA]</scope>
    <source>
        <strain evidence="3 5">KCTC3564</strain>
    </source>
</reference>
<dbReference type="KEGG" id="apak:AP3564_19725"/>
<dbReference type="Pfam" id="PF20020">
    <property type="entry name" value="DUF6431"/>
    <property type="match status" value="1"/>
</dbReference>
<evidence type="ECO:0000313" key="5">
    <source>
        <dbReference type="Proteomes" id="UP000214606"/>
    </source>
</evidence>
<dbReference type="KEGG" id="apak:AP3564_03440"/>
<gene>
    <name evidence="2" type="ORF">AP3564_00080</name>
    <name evidence="3" type="ORF">AP3564_03440</name>
    <name evidence="4" type="ORF">AP3564_19725</name>
</gene>
<evidence type="ECO:0000259" key="1">
    <source>
        <dbReference type="Pfam" id="PF20020"/>
    </source>
</evidence>
<dbReference type="RefSeq" id="WP_094244283.1">
    <property type="nucleotide sequence ID" value="NZ_CP017703.1"/>
</dbReference>
<evidence type="ECO:0000313" key="3">
    <source>
        <dbReference type="EMBL" id="ASS89436.1"/>
    </source>
</evidence>
<dbReference type="EMBL" id="CP017703">
    <property type="protein sequence ID" value="ASS88868.1"/>
    <property type="molecule type" value="Genomic_DNA"/>
</dbReference>
<sequence length="176" mass="21083">MIILHDFGISLEEYAINGKKNKFPTFDKCPNCNCVASGNLHRHGYYWRNTIAEEKEVKIPICRIICLSCKKTFSIIPDFLIPYFQHSLEIILKRIEQFLEKKKSKGSRQLLAFYWRRYQKKLRWIHSFFVDLGEEMGLSKDMKKEAIKYMKMIRDFGESLFLRRSWGHFSSYFMAN</sequence>
<evidence type="ECO:0000313" key="2">
    <source>
        <dbReference type="EMBL" id="ASS88868.1"/>
    </source>
</evidence>
<dbReference type="Proteomes" id="UP000214606">
    <property type="component" value="Chromosome"/>
</dbReference>
<name>A0A223E2H7_9BACI</name>
<organism evidence="3 5">
    <name type="scientific">Aeribacillus pallidus</name>
    <dbReference type="NCBI Taxonomy" id="33936"/>
    <lineage>
        <taxon>Bacteria</taxon>
        <taxon>Bacillati</taxon>
        <taxon>Bacillota</taxon>
        <taxon>Bacilli</taxon>
        <taxon>Bacillales</taxon>
        <taxon>Bacillaceae</taxon>
        <taxon>Aeribacillus</taxon>
    </lineage>
</organism>
<protein>
    <recommendedName>
        <fullName evidence="1">DUF6431 domain-containing protein</fullName>
    </recommendedName>
</protein>
<dbReference type="EMBL" id="CP017703">
    <property type="protein sequence ID" value="ASS89436.1"/>
    <property type="molecule type" value="Genomic_DNA"/>
</dbReference>
<dbReference type="AlphaFoldDB" id="A0A223E2H7"/>